<dbReference type="EMBL" id="MWWW01000020">
    <property type="protein sequence ID" value="OZG58570.1"/>
    <property type="molecule type" value="Genomic_DNA"/>
</dbReference>
<evidence type="ECO:0000313" key="1">
    <source>
        <dbReference type="EMBL" id="OZG58570.1"/>
    </source>
</evidence>
<dbReference type="InterPro" id="IPR021408">
    <property type="entry name" value="DUF3046"/>
</dbReference>
<comment type="caution">
    <text evidence="1">The sequence shown here is derived from an EMBL/GenBank/DDBJ whole genome shotgun (WGS) entry which is preliminary data.</text>
</comment>
<reference evidence="1 2" key="1">
    <citation type="journal article" date="2017" name="BMC Genomics">
        <title>Comparative genomic and phylogenomic analyses of the Bifidobacteriaceae family.</title>
        <authorList>
            <person name="Lugli G.A."/>
            <person name="Milani C."/>
            <person name="Turroni F."/>
            <person name="Duranti S."/>
            <person name="Mancabelli L."/>
            <person name="Mangifesta M."/>
            <person name="Ferrario C."/>
            <person name="Modesto M."/>
            <person name="Mattarelli P."/>
            <person name="Jiri K."/>
            <person name="van Sinderen D."/>
            <person name="Ventura M."/>
        </authorList>
    </citation>
    <scope>NUCLEOTIDE SEQUENCE [LARGE SCALE GENOMIC DNA]</scope>
    <source>
        <strain evidence="1 2">DSM 100196</strain>
    </source>
</reference>
<organism evidence="1 2">
    <name type="scientific">Bifidobacterium myosotis</name>
    <dbReference type="NCBI Taxonomy" id="1630166"/>
    <lineage>
        <taxon>Bacteria</taxon>
        <taxon>Bacillati</taxon>
        <taxon>Actinomycetota</taxon>
        <taxon>Actinomycetes</taxon>
        <taxon>Bifidobacteriales</taxon>
        <taxon>Bifidobacteriaceae</taxon>
        <taxon>Bifidobacterium</taxon>
    </lineage>
</organism>
<name>A0A261FHC3_9BIFI</name>
<protein>
    <recommendedName>
        <fullName evidence="3">DUF3046 domain-containing protein</fullName>
    </recommendedName>
</protein>
<dbReference type="Pfam" id="PF11248">
    <property type="entry name" value="DUF3046"/>
    <property type="match status" value="1"/>
</dbReference>
<gene>
    <name evidence="1" type="ORF">BMYO_1646</name>
</gene>
<evidence type="ECO:0008006" key="3">
    <source>
        <dbReference type="Google" id="ProtNLM"/>
    </source>
</evidence>
<dbReference type="Proteomes" id="UP000216871">
    <property type="component" value="Unassembled WGS sequence"/>
</dbReference>
<dbReference type="AlphaFoldDB" id="A0A261FHC3"/>
<proteinExistence type="predicted"/>
<evidence type="ECO:0000313" key="2">
    <source>
        <dbReference type="Proteomes" id="UP000216871"/>
    </source>
</evidence>
<keyword evidence="2" id="KW-1185">Reference proteome</keyword>
<accession>A0A261FHC3</accession>
<sequence length="85" mass="9720">MGGGTLVGMHEREFWELVEEVFGRTYGRSLARDQRMPKLANMTAVEALDAGEEPRVVWNVLCDQMEVPDSRRWGHDHNAPPMPVR</sequence>